<dbReference type="InterPro" id="IPR027417">
    <property type="entry name" value="P-loop_NTPase"/>
</dbReference>
<dbReference type="AlphaFoldDB" id="A0A953M1G0"/>
<evidence type="ECO:0000313" key="6">
    <source>
        <dbReference type="EMBL" id="MBZ0156600.1"/>
    </source>
</evidence>
<dbReference type="SUPFAM" id="SSF52540">
    <property type="entry name" value="P-loop containing nucleoside triphosphate hydrolases"/>
    <property type="match status" value="1"/>
</dbReference>
<comment type="caution">
    <text evidence="6">The sequence shown here is derived from an EMBL/GenBank/DDBJ whole genome shotgun (WGS) entry which is preliminary data.</text>
</comment>
<dbReference type="InterPro" id="IPR009057">
    <property type="entry name" value="Homeodomain-like_sf"/>
</dbReference>
<dbReference type="GO" id="GO:0043565">
    <property type="term" value="F:sequence-specific DNA binding"/>
    <property type="evidence" value="ECO:0007669"/>
    <property type="project" value="InterPro"/>
</dbReference>
<protein>
    <submittedName>
        <fullName evidence="6">Sigma-54 dependent transcriptional regulator</fullName>
    </submittedName>
</protein>
<accession>A0A953M1G0</accession>
<name>A0A953M1G0_9BACT</name>
<reference evidence="6" key="1">
    <citation type="journal article" date="2021" name="bioRxiv">
        <title>Unraveling nitrogen, sulfur and carbon metabolic pathways and microbial community transcriptional responses to substrate deprivation and toxicity stresses in a bioreactor mimicking anoxic brackish coastal sediment conditions.</title>
        <authorList>
            <person name="Martins P.D."/>
            <person name="Echeveste M.J."/>
            <person name="Arshad A."/>
            <person name="Kurth J."/>
            <person name="Ouboter H."/>
            <person name="Jetten M.S.M."/>
            <person name="Welte C.U."/>
        </authorList>
    </citation>
    <scope>NUCLEOTIDE SEQUENCE</scope>
    <source>
        <strain evidence="6">MAG_39</strain>
    </source>
</reference>
<evidence type="ECO:0000256" key="4">
    <source>
        <dbReference type="ARBA" id="ARBA00023163"/>
    </source>
</evidence>
<dbReference type="GO" id="GO:0006355">
    <property type="term" value="P:regulation of DNA-templated transcription"/>
    <property type="evidence" value="ECO:0007669"/>
    <property type="project" value="InterPro"/>
</dbReference>
<dbReference type="Proteomes" id="UP000705867">
    <property type="component" value="Unassembled WGS sequence"/>
</dbReference>
<dbReference type="InterPro" id="IPR002078">
    <property type="entry name" value="Sigma_54_int"/>
</dbReference>
<evidence type="ECO:0000256" key="1">
    <source>
        <dbReference type="ARBA" id="ARBA00022741"/>
    </source>
</evidence>
<dbReference type="CDD" id="cd00009">
    <property type="entry name" value="AAA"/>
    <property type="match status" value="1"/>
</dbReference>
<gene>
    <name evidence="6" type="ORF">K8I29_10400</name>
</gene>
<keyword evidence="3" id="KW-0805">Transcription regulation</keyword>
<dbReference type="InterPro" id="IPR058031">
    <property type="entry name" value="AAA_lid_NorR"/>
</dbReference>
<evidence type="ECO:0000256" key="3">
    <source>
        <dbReference type="ARBA" id="ARBA00023015"/>
    </source>
</evidence>
<dbReference type="SUPFAM" id="SSF46689">
    <property type="entry name" value="Homeodomain-like"/>
    <property type="match status" value="1"/>
</dbReference>
<dbReference type="Gene3D" id="3.40.50.2300">
    <property type="match status" value="1"/>
</dbReference>
<dbReference type="GO" id="GO:0005524">
    <property type="term" value="F:ATP binding"/>
    <property type="evidence" value="ECO:0007669"/>
    <property type="project" value="UniProtKB-KW"/>
</dbReference>
<proteinExistence type="predicted"/>
<dbReference type="Gene3D" id="1.10.10.60">
    <property type="entry name" value="Homeodomain-like"/>
    <property type="match status" value="1"/>
</dbReference>
<dbReference type="PROSITE" id="PS50045">
    <property type="entry name" value="SIGMA54_INTERACT_4"/>
    <property type="match status" value="1"/>
</dbReference>
<reference evidence="6" key="2">
    <citation type="submission" date="2021-08" db="EMBL/GenBank/DDBJ databases">
        <authorList>
            <person name="Dalcin Martins P."/>
        </authorList>
    </citation>
    <scope>NUCLEOTIDE SEQUENCE</scope>
    <source>
        <strain evidence="6">MAG_39</strain>
    </source>
</reference>
<sequence>MLYTTSMLNILVISGEARKVHALFAAEGYHPEPGRSRKKPSPLSYDLALLDLDDEGWRQRLLDLRQKAPVIAFSKADIHLAVEAMKLGACDYLEKPLTGHALHEAIAPYRKKIPDPSTGFDKLVGKSAPMQEVFGLIKRAAVSESNVLITGESGTGKELVARAIHRWSPRKEGAFMTINCSAIPDTLLESELFGFEKGAFTGANYTKKGLIELAHGGTVFFDEIGDVSPLFQVKILRVLQENEIMRIGGARPVEVDVRIIAATNRNLKAECQRRAFREDLFYRLNVINIHLPPLRERMEDIPLLVEHFIKKHGTKRKDILVKGITDEALDALLAYSYPGNARELENIIERAVSFADGPSIVLSDLPSSLLSSAARKKVAKPLLKDALATVERELIWSALQKSRGNISKAADELGVHRQQLQRKIKQMKIAT</sequence>
<dbReference type="InterPro" id="IPR011006">
    <property type="entry name" value="CheY-like_superfamily"/>
</dbReference>
<dbReference type="PRINTS" id="PR01590">
    <property type="entry name" value="HTHFIS"/>
</dbReference>
<dbReference type="Pfam" id="PF25601">
    <property type="entry name" value="AAA_lid_14"/>
    <property type="match status" value="1"/>
</dbReference>
<evidence type="ECO:0000313" key="7">
    <source>
        <dbReference type="Proteomes" id="UP000705867"/>
    </source>
</evidence>
<dbReference type="Pfam" id="PF00158">
    <property type="entry name" value="Sigma54_activat"/>
    <property type="match status" value="1"/>
</dbReference>
<dbReference type="PANTHER" id="PTHR32071">
    <property type="entry name" value="TRANSCRIPTIONAL REGULATORY PROTEIN"/>
    <property type="match status" value="1"/>
</dbReference>
<dbReference type="InterPro" id="IPR025662">
    <property type="entry name" value="Sigma_54_int_dom_ATP-bd_1"/>
</dbReference>
<evidence type="ECO:0000256" key="2">
    <source>
        <dbReference type="ARBA" id="ARBA00022840"/>
    </source>
</evidence>
<organism evidence="6 7">
    <name type="scientific">Candidatus Nitrobium versatile</name>
    <dbReference type="NCBI Taxonomy" id="2884831"/>
    <lineage>
        <taxon>Bacteria</taxon>
        <taxon>Pseudomonadati</taxon>
        <taxon>Nitrospirota</taxon>
        <taxon>Nitrospiria</taxon>
        <taxon>Nitrospirales</taxon>
        <taxon>Nitrospiraceae</taxon>
        <taxon>Candidatus Nitrobium</taxon>
    </lineage>
</organism>
<feature type="domain" description="Sigma-54 factor interaction" evidence="5">
    <location>
        <begin position="123"/>
        <end position="353"/>
    </location>
</feature>
<dbReference type="InterPro" id="IPR025943">
    <property type="entry name" value="Sigma_54_int_dom_ATP-bd_2"/>
</dbReference>
<dbReference type="PROSITE" id="PS00676">
    <property type="entry name" value="SIGMA54_INTERACT_2"/>
    <property type="match status" value="1"/>
</dbReference>
<evidence type="ECO:0000259" key="5">
    <source>
        <dbReference type="PROSITE" id="PS50045"/>
    </source>
</evidence>
<dbReference type="EMBL" id="JAIOIV010000082">
    <property type="protein sequence ID" value="MBZ0156600.1"/>
    <property type="molecule type" value="Genomic_DNA"/>
</dbReference>
<dbReference type="PROSITE" id="PS00675">
    <property type="entry name" value="SIGMA54_INTERACT_1"/>
    <property type="match status" value="1"/>
</dbReference>
<dbReference type="SMART" id="SM00382">
    <property type="entry name" value="AAA"/>
    <property type="match status" value="1"/>
</dbReference>
<dbReference type="Gene3D" id="3.40.50.300">
    <property type="entry name" value="P-loop containing nucleotide triphosphate hydrolases"/>
    <property type="match status" value="1"/>
</dbReference>
<keyword evidence="1" id="KW-0547">Nucleotide-binding</keyword>
<keyword evidence="4" id="KW-0804">Transcription</keyword>
<dbReference type="InterPro" id="IPR003593">
    <property type="entry name" value="AAA+_ATPase"/>
</dbReference>
<keyword evidence="2" id="KW-0067">ATP-binding</keyword>
<dbReference type="FunFam" id="3.40.50.300:FF:000006">
    <property type="entry name" value="DNA-binding transcriptional regulator NtrC"/>
    <property type="match status" value="1"/>
</dbReference>
<dbReference type="Gene3D" id="1.10.8.60">
    <property type="match status" value="1"/>
</dbReference>
<dbReference type="InterPro" id="IPR002197">
    <property type="entry name" value="HTH_Fis"/>
</dbReference>
<dbReference type="PANTHER" id="PTHR32071:SF57">
    <property type="entry name" value="C4-DICARBOXYLATE TRANSPORT TRANSCRIPTIONAL REGULATORY PROTEIN DCTD"/>
    <property type="match status" value="1"/>
</dbReference>
<dbReference type="SUPFAM" id="SSF52172">
    <property type="entry name" value="CheY-like"/>
    <property type="match status" value="1"/>
</dbReference>
<dbReference type="Pfam" id="PF02954">
    <property type="entry name" value="HTH_8"/>
    <property type="match status" value="1"/>
</dbReference>